<dbReference type="InterPro" id="IPR013022">
    <property type="entry name" value="Xyl_isomerase-like_TIM-brl"/>
</dbReference>
<dbReference type="SUPFAM" id="SSF51658">
    <property type="entry name" value="Xylose isomerase-like"/>
    <property type="match status" value="1"/>
</dbReference>
<organism evidence="2 3">
    <name type="scientific">Paenibacillus aestuarii</name>
    <dbReference type="NCBI Taxonomy" id="516965"/>
    <lineage>
        <taxon>Bacteria</taxon>
        <taxon>Bacillati</taxon>
        <taxon>Bacillota</taxon>
        <taxon>Bacilli</taxon>
        <taxon>Bacillales</taxon>
        <taxon>Paenibacillaceae</taxon>
        <taxon>Paenibacillus</taxon>
    </lineage>
</organism>
<sequence length="316" mass="34881">MADSQTMDRNVCSNLRSMKIGVQGSFYPAPAGMSKGDITEWQIRRLAAMGCTVHQIGFGFLSEDTNKLLELKALTDSLGIELELTVPGAFGVSGPYADAEEKSRFLKAIQNASLFGMPVVRTGYGRLNVKTSRFNKSFSVREHLDSLVPSLREAGKITADAGMALAVENHCDFTGRELVYLFDTTDLANVGAALDTANGFTVFCDPHDDIEALAPYTFTTHIKDMAIVDMPLRGYIPMTAQGCTLGEGHVNLSRTIDLLVRHSPCAKGLHLLIEPGWMAWDPNRNRLEQEYEYFEKGIQYMKDLLEAKVKEAENSL</sequence>
<accession>A0ABW0KAM8</accession>
<dbReference type="RefSeq" id="WP_270884848.1">
    <property type="nucleotide sequence ID" value="NZ_JAQFVF010000080.1"/>
</dbReference>
<dbReference type="PANTHER" id="PTHR12110">
    <property type="entry name" value="HYDROXYPYRUVATE ISOMERASE"/>
    <property type="match status" value="1"/>
</dbReference>
<dbReference type="Gene3D" id="3.20.20.150">
    <property type="entry name" value="Divalent-metal-dependent TIM barrel enzymes"/>
    <property type="match status" value="1"/>
</dbReference>
<evidence type="ECO:0000313" key="3">
    <source>
        <dbReference type="Proteomes" id="UP001596044"/>
    </source>
</evidence>
<proteinExistence type="predicted"/>
<keyword evidence="3" id="KW-1185">Reference proteome</keyword>
<feature type="domain" description="Xylose isomerase-like TIM barrel" evidence="1">
    <location>
        <begin position="44"/>
        <end position="282"/>
    </location>
</feature>
<dbReference type="InterPro" id="IPR036237">
    <property type="entry name" value="Xyl_isomerase-like_sf"/>
</dbReference>
<comment type="caution">
    <text evidence="2">The sequence shown here is derived from an EMBL/GenBank/DDBJ whole genome shotgun (WGS) entry which is preliminary data.</text>
</comment>
<keyword evidence="2" id="KW-0413">Isomerase</keyword>
<dbReference type="Proteomes" id="UP001596044">
    <property type="component" value="Unassembled WGS sequence"/>
</dbReference>
<dbReference type="InterPro" id="IPR050312">
    <property type="entry name" value="IolE/XylAMocC-like"/>
</dbReference>
<evidence type="ECO:0000259" key="1">
    <source>
        <dbReference type="Pfam" id="PF01261"/>
    </source>
</evidence>
<gene>
    <name evidence="2" type="ORF">ACFPOG_16510</name>
</gene>
<name>A0ABW0KAM8_9BACL</name>
<dbReference type="Pfam" id="PF01261">
    <property type="entry name" value="AP_endonuc_2"/>
    <property type="match status" value="1"/>
</dbReference>
<dbReference type="EMBL" id="JBHSMJ010000022">
    <property type="protein sequence ID" value="MFC5449857.1"/>
    <property type="molecule type" value="Genomic_DNA"/>
</dbReference>
<protein>
    <submittedName>
        <fullName evidence="2">Sugar phosphate isomerase/epimerase family protein</fullName>
    </submittedName>
</protein>
<reference evidence="3" key="1">
    <citation type="journal article" date="2019" name="Int. J. Syst. Evol. Microbiol.">
        <title>The Global Catalogue of Microorganisms (GCM) 10K type strain sequencing project: providing services to taxonomists for standard genome sequencing and annotation.</title>
        <authorList>
            <consortium name="The Broad Institute Genomics Platform"/>
            <consortium name="The Broad Institute Genome Sequencing Center for Infectious Disease"/>
            <person name="Wu L."/>
            <person name="Ma J."/>
        </authorList>
    </citation>
    <scope>NUCLEOTIDE SEQUENCE [LARGE SCALE GENOMIC DNA]</scope>
    <source>
        <strain evidence="3">KACC 11904</strain>
    </source>
</reference>
<dbReference type="GO" id="GO:0016853">
    <property type="term" value="F:isomerase activity"/>
    <property type="evidence" value="ECO:0007669"/>
    <property type="project" value="UniProtKB-KW"/>
</dbReference>
<dbReference type="PANTHER" id="PTHR12110:SF53">
    <property type="entry name" value="BLR5974 PROTEIN"/>
    <property type="match status" value="1"/>
</dbReference>
<evidence type="ECO:0000313" key="2">
    <source>
        <dbReference type="EMBL" id="MFC5449857.1"/>
    </source>
</evidence>